<dbReference type="RefSeq" id="WP_085442616.1">
    <property type="nucleotide sequence ID" value="NZ_LVJN01000020.1"/>
</dbReference>
<keyword evidence="3" id="KW-1185">Reference proteome</keyword>
<dbReference type="EMBL" id="LVJN01000020">
    <property type="protein sequence ID" value="OSM01373.1"/>
    <property type="molecule type" value="Genomic_DNA"/>
</dbReference>
<keyword evidence="1" id="KW-0812">Transmembrane</keyword>
<feature type="transmembrane region" description="Helical" evidence="1">
    <location>
        <begin position="123"/>
        <end position="148"/>
    </location>
</feature>
<organism evidence="2 3">
    <name type="scientific">Magnetofaba australis IT-1</name>
    <dbReference type="NCBI Taxonomy" id="1434232"/>
    <lineage>
        <taxon>Bacteria</taxon>
        <taxon>Pseudomonadati</taxon>
        <taxon>Pseudomonadota</taxon>
        <taxon>Magnetococcia</taxon>
        <taxon>Magnetococcales</taxon>
        <taxon>Magnetococcaceae</taxon>
        <taxon>Magnetofaba</taxon>
    </lineage>
</organism>
<keyword evidence="1" id="KW-1133">Transmembrane helix</keyword>
<dbReference type="OrthoDB" id="9798454at2"/>
<proteinExistence type="predicted"/>
<dbReference type="Pfam" id="PF07456">
    <property type="entry name" value="Hpre_diP_synt_I"/>
    <property type="match status" value="1"/>
</dbReference>
<protein>
    <submittedName>
        <fullName evidence="2">Putative heptaprenyl diphosphate synthase component I</fullName>
    </submittedName>
</protein>
<name>A0A1Y2K010_9PROT</name>
<evidence type="ECO:0000313" key="3">
    <source>
        <dbReference type="Proteomes" id="UP000194003"/>
    </source>
</evidence>
<dbReference type="Gene3D" id="1.10.1760.20">
    <property type="match status" value="1"/>
</dbReference>
<comment type="caution">
    <text evidence="2">The sequence shown here is derived from an EMBL/GenBank/DDBJ whole genome shotgun (WGS) entry which is preliminary data.</text>
</comment>
<accession>A0A1Y2K010</accession>
<feature type="transmembrane region" description="Helical" evidence="1">
    <location>
        <begin position="20"/>
        <end position="39"/>
    </location>
</feature>
<feature type="transmembrane region" description="Helical" evidence="1">
    <location>
        <begin position="89"/>
        <end position="111"/>
    </location>
</feature>
<feature type="transmembrane region" description="Helical" evidence="1">
    <location>
        <begin position="51"/>
        <end position="77"/>
    </location>
</feature>
<feature type="transmembrane region" description="Helical" evidence="1">
    <location>
        <begin position="154"/>
        <end position="180"/>
    </location>
</feature>
<evidence type="ECO:0000256" key="1">
    <source>
        <dbReference type="SAM" id="Phobius"/>
    </source>
</evidence>
<dbReference type="STRING" id="1434232.MAIT1_01311"/>
<gene>
    <name evidence="2" type="ORF">MAIT1_01311</name>
</gene>
<dbReference type="AlphaFoldDB" id="A0A1Y2K010"/>
<keyword evidence="1" id="KW-0472">Membrane</keyword>
<dbReference type="Proteomes" id="UP000194003">
    <property type="component" value="Unassembled WGS sequence"/>
</dbReference>
<reference evidence="2 3" key="1">
    <citation type="journal article" date="2016" name="BMC Genomics">
        <title>Combined genomic and structural analyses of a cultured magnetotactic bacterium reveals its niche adaptation to a dynamic environment.</title>
        <authorList>
            <person name="Araujo A.C."/>
            <person name="Morillo V."/>
            <person name="Cypriano J."/>
            <person name="Teixeira L.C."/>
            <person name="Leao P."/>
            <person name="Lyra S."/>
            <person name="Almeida L.G."/>
            <person name="Bazylinski D.A."/>
            <person name="Vasconcellos A.T."/>
            <person name="Abreu F."/>
            <person name="Lins U."/>
        </authorList>
    </citation>
    <scope>NUCLEOTIDE SEQUENCE [LARGE SCALE GENOMIC DNA]</scope>
    <source>
        <strain evidence="2 3">IT-1</strain>
    </source>
</reference>
<sequence>MTRPLAHVDSEPLHPLRRDLLAAWLTAAAIAAHVAESALPGLGPWFKPGVANLFVVATLFHLGWRLAVTVALIRVFVGAFVLGTFLSPTFFLSLGGALAAVAAMGLAMAAHRLPGCGSPSRQLGPVGVSILMALAHMGAQVVIANLLLVRHDGLYLALPGFLFSAWITGLFNGVLAFLLIERLRRH</sequence>
<evidence type="ECO:0000313" key="2">
    <source>
        <dbReference type="EMBL" id="OSM01373.1"/>
    </source>
</evidence>
<dbReference type="InterPro" id="IPR010898">
    <property type="entry name" value="Hpre_diP_synth_I"/>
</dbReference>